<comment type="catalytic activity">
    <reaction evidence="1">
        <text>[protein]-peptidylproline (omega=180) = [protein]-peptidylproline (omega=0)</text>
        <dbReference type="Rhea" id="RHEA:16237"/>
        <dbReference type="Rhea" id="RHEA-COMP:10747"/>
        <dbReference type="Rhea" id="RHEA-COMP:10748"/>
        <dbReference type="ChEBI" id="CHEBI:83833"/>
        <dbReference type="ChEBI" id="CHEBI:83834"/>
        <dbReference type="EC" id="5.2.1.8"/>
    </reaction>
</comment>
<dbReference type="Gene3D" id="1.10.8.1040">
    <property type="match status" value="1"/>
</dbReference>
<dbReference type="PANTHER" id="PTHR47245">
    <property type="entry name" value="PEPTIDYLPROLYL ISOMERASE"/>
    <property type="match status" value="1"/>
</dbReference>
<feature type="domain" description="PpiC" evidence="10">
    <location>
        <begin position="170"/>
        <end position="261"/>
    </location>
</feature>
<evidence type="ECO:0000256" key="6">
    <source>
        <dbReference type="ARBA" id="ARBA00030642"/>
    </source>
</evidence>
<evidence type="ECO:0000256" key="8">
    <source>
        <dbReference type="PROSITE-ProRule" id="PRU00278"/>
    </source>
</evidence>
<evidence type="ECO:0000259" key="10">
    <source>
        <dbReference type="PROSITE" id="PS50198"/>
    </source>
</evidence>
<dbReference type="Gene3D" id="3.10.50.40">
    <property type="match status" value="1"/>
</dbReference>
<dbReference type="InterPro" id="IPR046357">
    <property type="entry name" value="PPIase_dom_sf"/>
</dbReference>
<feature type="chain" id="PRO_5046784842" description="Parvulin-like PPIase" evidence="9">
    <location>
        <begin position="32"/>
        <end position="316"/>
    </location>
</feature>
<keyword evidence="9" id="KW-0732">Signal</keyword>
<dbReference type="InterPro" id="IPR023058">
    <property type="entry name" value="PPIase_PpiC_CS"/>
</dbReference>
<proteinExistence type="inferred from homology"/>
<dbReference type="GO" id="GO:0003755">
    <property type="term" value="F:peptidyl-prolyl cis-trans isomerase activity"/>
    <property type="evidence" value="ECO:0007669"/>
    <property type="project" value="UniProtKB-EC"/>
</dbReference>
<dbReference type="InterPro" id="IPR027304">
    <property type="entry name" value="Trigger_fact/SurA_dom_sf"/>
</dbReference>
<dbReference type="PANTHER" id="PTHR47245:SF2">
    <property type="entry name" value="PEPTIDYL-PROLYL CIS-TRANS ISOMERASE HP_0175-RELATED"/>
    <property type="match status" value="1"/>
</dbReference>
<sequence length="316" mass="33838">MTFRLPPRRTKIGAPALALLGLFAAAGLAEAQDAAAPAPAPAAPAATAPAPATPAAPAIDPKTVIATVDGQAITEGDLALAEQDLADELGRVQPDQRRKAILDVLIDLKLMAKAATAANLDQSDAFKARVELLRERALRNEFFRVEIDGKATDEAVKKRYDEEIGKVAPQEEIQASHILVETEAEANDIIKQLEGGADFATLAKEKSKDPGSAKMGGQLGYFAKGQMVPEFEAAAFALEPGKYTTTPVKTKFGYHVIKVTDKRQQPLPTLDQVKDQVRQMVLRDMYVSAIAQLRKDNQVEIVDPTLKDAAAPAPAK</sequence>
<dbReference type="SUPFAM" id="SSF109998">
    <property type="entry name" value="Triger factor/SurA peptide-binding domain-like"/>
    <property type="match status" value="1"/>
</dbReference>
<keyword evidence="8 11" id="KW-0413">Isomerase</keyword>
<dbReference type="SUPFAM" id="SSF54534">
    <property type="entry name" value="FKBP-like"/>
    <property type="match status" value="1"/>
</dbReference>
<comment type="similarity">
    <text evidence="2">Belongs to the PpiC/parvulin rotamase family.</text>
</comment>
<reference evidence="11 12" key="1">
    <citation type="submission" date="2023-07" db="EMBL/GenBank/DDBJ databases">
        <title>Genomic Encyclopedia of Type Strains, Phase IV (KMG-IV): sequencing the most valuable type-strain genomes for metagenomic binning, comparative biology and taxonomic classification.</title>
        <authorList>
            <person name="Goeker M."/>
        </authorList>
    </citation>
    <scope>NUCLEOTIDE SEQUENCE [LARGE SCALE GENOMIC DNA]</scope>
    <source>
        <strain evidence="11 12">B1-1</strain>
    </source>
</reference>
<dbReference type="RefSeq" id="WP_266278409.1">
    <property type="nucleotide sequence ID" value="NZ_JAPKNF010000001.1"/>
</dbReference>
<dbReference type="InterPro" id="IPR000297">
    <property type="entry name" value="PPIase_PpiC"/>
</dbReference>
<evidence type="ECO:0000256" key="5">
    <source>
        <dbReference type="ARBA" id="ARBA00023110"/>
    </source>
</evidence>
<keyword evidence="5 8" id="KW-0697">Rotamase</keyword>
<evidence type="ECO:0000256" key="7">
    <source>
        <dbReference type="ARBA" id="ARBA00031484"/>
    </source>
</evidence>
<keyword evidence="12" id="KW-1185">Reference proteome</keyword>
<dbReference type="PROSITE" id="PS50198">
    <property type="entry name" value="PPIC_PPIASE_2"/>
    <property type="match status" value="1"/>
</dbReference>
<evidence type="ECO:0000313" key="11">
    <source>
        <dbReference type="EMBL" id="MDQ0517412.1"/>
    </source>
</evidence>
<protein>
    <recommendedName>
        <fullName evidence="4">Parvulin-like PPIase</fullName>
        <ecNumber evidence="3">5.2.1.8</ecNumber>
    </recommendedName>
    <alternativeName>
        <fullName evidence="6">Peptidyl-prolyl cis-trans isomerase plp</fullName>
    </alternativeName>
    <alternativeName>
        <fullName evidence="7">Rotamase plp</fullName>
    </alternativeName>
</protein>
<evidence type="ECO:0000313" key="12">
    <source>
        <dbReference type="Proteomes" id="UP001223743"/>
    </source>
</evidence>
<evidence type="ECO:0000256" key="4">
    <source>
        <dbReference type="ARBA" id="ARBA00018370"/>
    </source>
</evidence>
<evidence type="ECO:0000256" key="2">
    <source>
        <dbReference type="ARBA" id="ARBA00007656"/>
    </source>
</evidence>
<feature type="signal peptide" evidence="9">
    <location>
        <begin position="1"/>
        <end position="31"/>
    </location>
</feature>
<evidence type="ECO:0000256" key="3">
    <source>
        <dbReference type="ARBA" id="ARBA00013194"/>
    </source>
</evidence>
<dbReference type="PROSITE" id="PS01096">
    <property type="entry name" value="PPIC_PPIASE_1"/>
    <property type="match status" value="1"/>
</dbReference>
<organism evidence="11 12">
    <name type="scientific">Kaistia geumhonensis</name>
    <dbReference type="NCBI Taxonomy" id="410839"/>
    <lineage>
        <taxon>Bacteria</taxon>
        <taxon>Pseudomonadati</taxon>
        <taxon>Pseudomonadota</taxon>
        <taxon>Alphaproteobacteria</taxon>
        <taxon>Hyphomicrobiales</taxon>
        <taxon>Kaistiaceae</taxon>
        <taxon>Kaistia</taxon>
    </lineage>
</organism>
<evidence type="ECO:0000256" key="1">
    <source>
        <dbReference type="ARBA" id="ARBA00000971"/>
    </source>
</evidence>
<name>A0ABU0M920_9HYPH</name>
<evidence type="ECO:0000256" key="9">
    <source>
        <dbReference type="SAM" id="SignalP"/>
    </source>
</evidence>
<comment type="caution">
    <text evidence="11">The sequence shown here is derived from an EMBL/GenBank/DDBJ whole genome shotgun (WGS) entry which is preliminary data.</text>
</comment>
<dbReference type="EMBL" id="JAUSWJ010000001">
    <property type="protein sequence ID" value="MDQ0517412.1"/>
    <property type="molecule type" value="Genomic_DNA"/>
</dbReference>
<dbReference type="InterPro" id="IPR050245">
    <property type="entry name" value="PrsA_foldase"/>
</dbReference>
<gene>
    <name evidence="11" type="ORF">QO015_003025</name>
</gene>
<dbReference type="Pfam" id="PF13616">
    <property type="entry name" value="Rotamase_3"/>
    <property type="match status" value="1"/>
</dbReference>
<dbReference type="EC" id="5.2.1.8" evidence="3"/>
<dbReference type="Proteomes" id="UP001223743">
    <property type="component" value="Unassembled WGS sequence"/>
</dbReference>
<accession>A0ABU0M920</accession>